<evidence type="ECO:0000256" key="4">
    <source>
        <dbReference type="PROSITE-ProRule" id="PRU00169"/>
    </source>
</evidence>
<dbReference type="Gene3D" id="3.40.50.2300">
    <property type="match status" value="1"/>
</dbReference>
<dbReference type="SUPFAM" id="SSF46894">
    <property type="entry name" value="C-terminal effector domain of the bipartite response regulators"/>
    <property type="match status" value="1"/>
</dbReference>
<evidence type="ECO:0000256" key="1">
    <source>
        <dbReference type="ARBA" id="ARBA00023015"/>
    </source>
</evidence>
<dbReference type="InterPro" id="IPR001789">
    <property type="entry name" value="Sig_transdc_resp-reg_receiver"/>
</dbReference>
<sequence length="226" mass="24068">MPAISQIAIVEHHSLLRHGMEQVLSRSPQLRVVATAPSPQELDHAGERLDTVVFGPHAGQPDVVEQVRELAALARVVVVSDFAAPHALIETVQAGALGCVTKLVEDLELRIAVRTVCLGGFHVAPALAGRLREELGRLNRPDPRVLAPRELETVRWLAEGLTHAQIARRMGLTEATVSTYVKRIRSKLNVGNKADLTRTAIELGLLAGRTGGRTPGGASSPAGAAV</sequence>
<dbReference type="CDD" id="cd06170">
    <property type="entry name" value="LuxR_C_like"/>
    <property type="match status" value="1"/>
</dbReference>
<dbReference type="InterPro" id="IPR039420">
    <property type="entry name" value="WalR-like"/>
</dbReference>
<dbReference type="InterPro" id="IPR000792">
    <property type="entry name" value="Tscrpt_reg_LuxR_C"/>
</dbReference>
<dbReference type="PANTHER" id="PTHR43214:SF41">
    <property type="entry name" value="NITRATE_NITRITE RESPONSE REGULATOR PROTEIN NARP"/>
    <property type="match status" value="1"/>
</dbReference>
<dbReference type="SUPFAM" id="SSF52172">
    <property type="entry name" value="CheY-like"/>
    <property type="match status" value="1"/>
</dbReference>
<dbReference type="EMBL" id="BAAALF010000247">
    <property type="protein sequence ID" value="GAA1274296.1"/>
    <property type="molecule type" value="Genomic_DNA"/>
</dbReference>
<organism evidence="7 8">
    <name type="scientific">Kitasatospora nipponensis</name>
    <dbReference type="NCBI Taxonomy" id="258049"/>
    <lineage>
        <taxon>Bacteria</taxon>
        <taxon>Bacillati</taxon>
        <taxon>Actinomycetota</taxon>
        <taxon>Actinomycetes</taxon>
        <taxon>Kitasatosporales</taxon>
        <taxon>Streptomycetaceae</taxon>
        <taxon>Kitasatospora</taxon>
    </lineage>
</organism>
<dbReference type="RefSeq" id="WP_344446469.1">
    <property type="nucleotide sequence ID" value="NZ_BAAALF010000247.1"/>
</dbReference>
<evidence type="ECO:0000256" key="3">
    <source>
        <dbReference type="ARBA" id="ARBA00023163"/>
    </source>
</evidence>
<keyword evidence="8" id="KW-1185">Reference proteome</keyword>
<feature type="domain" description="Response regulatory" evidence="6">
    <location>
        <begin position="6"/>
        <end position="117"/>
    </location>
</feature>
<dbReference type="SMART" id="SM00421">
    <property type="entry name" value="HTH_LUXR"/>
    <property type="match status" value="1"/>
</dbReference>
<evidence type="ECO:0000313" key="7">
    <source>
        <dbReference type="EMBL" id="GAA1274296.1"/>
    </source>
</evidence>
<dbReference type="PROSITE" id="PS50043">
    <property type="entry name" value="HTH_LUXR_2"/>
    <property type="match status" value="1"/>
</dbReference>
<dbReference type="InterPro" id="IPR016032">
    <property type="entry name" value="Sig_transdc_resp-reg_C-effctor"/>
</dbReference>
<keyword evidence="3" id="KW-0804">Transcription</keyword>
<comment type="caution">
    <text evidence="7">The sequence shown here is derived from an EMBL/GenBank/DDBJ whole genome shotgun (WGS) entry which is preliminary data.</text>
</comment>
<dbReference type="PANTHER" id="PTHR43214">
    <property type="entry name" value="TWO-COMPONENT RESPONSE REGULATOR"/>
    <property type="match status" value="1"/>
</dbReference>
<dbReference type="PRINTS" id="PR00038">
    <property type="entry name" value="HTHLUXR"/>
</dbReference>
<evidence type="ECO:0000256" key="2">
    <source>
        <dbReference type="ARBA" id="ARBA00023125"/>
    </source>
</evidence>
<keyword evidence="1" id="KW-0805">Transcription regulation</keyword>
<accession>A0ABN1WZS0</accession>
<dbReference type="PROSITE" id="PS50110">
    <property type="entry name" value="RESPONSE_REGULATORY"/>
    <property type="match status" value="1"/>
</dbReference>
<feature type="domain" description="HTH luxR-type" evidence="5">
    <location>
        <begin position="139"/>
        <end position="204"/>
    </location>
</feature>
<gene>
    <name evidence="7" type="ORF">GCM10009665_72290</name>
</gene>
<proteinExistence type="predicted"/>
<name>A0ABN1WZS0_9ACTN</name>
<evidence type="ECO:0000313" key="8">
    <source>
        <dbReference type="Proteomes" id="UP001500037"/>
    </source>
</evidence>
<dbReference type="Proteomes" id="UP001500037">
    <property type="component" value="Unassembled WGS sequence"/>
</dbReference>
<dbReference type="Pfam" id="PF00196">
    <property type="entry name" value="GerE"/>
    <property type="match status" value="1"/>
</dbReference>
<dbReference type="InterPro" id="IPR011006">
    <property type="entry name" value="CheY-like_superfamily"/>
</dbReference>
<reference evidence="7 8" key="1">
    <citation type="journal article" date="2019" name="Int. J. Syst. Evol. Microbiol.">
        <title>The Global Catalogue of Microorganisms (GCM) 10K type strain sequencing project: providing services to taxonomists for standard genome sequencing and annotation.</title>
        <authorList>
            <consortium name="The Broad Institute Genomics Platform"/>
            <consortium name="The Broad Institute Genome Sequencing Center for Infectious Disease"/>
            <person name="Wu L."/>
            <person name="Ma J."/>
        </authorList>
    </citation>
    <scope>NUCLEOTIDE SEQUENCE [LARGE SCALE GENOMIC DNA]</scope>
    <source>
        <strain evidence="7 8">JCM 13004</strain>
    </source>
</reference>
<comment type="caution">
    <text evidence="4">Lacks conserved residue(s) required for the propagation of feature annotation.</text>
</comment>
<evidence type="ECO:0000259" key="5">
    <source>
        <dbReference type="PROSITE" id="PS50043"/>
    </source>
</evidence>
<evidence type="ECO:0000259" key="6">
    <source>
        <dbReference type="PROSITE" id="PS50110"/>
    </source>
</evidence>
<keyword evidence="2" id="KW-0238">DNA-binding</keyword>
<protein>
    <submittedName>
        <fullName evidence="7">Response regulator transcription factor</fullName>
    </submittedName>
</protein>